<name>A0AAF5PM87_WUCBA</name>
<feature type="signal peptide" evidence="1">
    <location>
        <begin position="1"/>
        <end position="17"/>
    </location>
</feature>
<dbReference type="Proteomes" id="UP000093561">
    <property type="component" value="Unassembled WGS sequence"/>
</dbReference>
<evidence type="ECO:0000313" key="2">
    <source>
        <dbReference type="Proteomes" id="UP000093561"/>
    </source>
</evidence>
<evidence type="ECO:0000313" key="3">
    <source>
        <dbReference type="WBParaSite" id="mrna-Wban_02730"/>
    </source>
</evidence>
<reference evidence="2" key="1">
    <citation type="submission" date="2015-03" db="EMBL/GenBank/DDBJ databases">
        <title>Wuchereria bancrofti Genome Sequencing Papua New Guinea Strain.</title>
        <authorList>
            <person name="Small S.T."/>
            <person name="Serre D."/>
            <person name="Zimmerman P.A."/>
        </authorList>
    </citation>
    <scope>NUCLEOTIDE SEQUENCE [LARGE SCALE GENOMIC DNA]</scope>
    <source>
        <strain evidence="2">pt0022</strain>
    </source>
</reference>
<evidence type="ECO:0000256" key="1">
    <source>
        <dbReference type="SAM" id="SignalP"/>
    </source>
</evidence>
<keyword evidence="1" id="KW-0732">Signal</keyword>
<organism evidence="2 3">
    <name type="scientific">Wuchereria bancrofti</name>
    <dbReference type="NCBI Taxonomy" id="6293"/>
    <lineage>
        <taxon>Eukaryota</taxon>
        <taxon>Metazoa</taxon>
        <taxon>Ecdysozoa</taxon>
        <taxon>Nematoda</taxon>
        <taxon>Chromadorea</taxon>
        <taxon>Rhabditida</taxon>
        <taxon>Spirurina</taxon>
        <taxon>Spiruromorpha</taxon>
        <taxon>Filarioidea</taxon>
        <taxon>Onchocercidae</taxon>
        <taxon>Wuchereria</taxon>
    </lineage>
</organism>
<proteinExistence type="predicted"/>
<protein>
    <recommendedName>
        <fullName evidence="4">DUF148 domain-containing protein</fullName>
    </recommendedName>
</protein>
<reference evidence="3" key="3">
    <citation type="submission" date="2024-02" db="UniProtKB">
        <authorList>
            <consortium name="WormBaseParasite"/>
        </authorList>
    </citation>
    <scope>IDENTIFICATION</scope>
    <source>
        <strain evidence="3">pt0022</strain>
    </source>
</reference>
<sequence>MYLVVTIIILLIGQANGQYGEIASLIGDSLTPGLFGSSASGLAGAASGLLGKIGTLYQIAQGALQLTGTGVGILNQAAEGKWFNKVVEEARNANREIQERTLIGNRLEPDYSQFGINFPAPAPSDYDHEETMKLESLIPINANNMTIERIVSTGTPLITLFPEEKETNNLNGKENRNTVNLIGVNENGNGENTERDKKLELTEGKLAKLQRFIALLHESNITGNDLNELTQMLEEERLNRSKSVKSTTESRIIFTNATSATLTATSTLQQINNETSKTFITAPPITFRHIETGDVTDNEDSDLLPSSTSRSRARAVVIKYQQSNQPKINSTLATIYRTRKYPRRTAYQARLPFVTIATHTEANIEKPKQSKVDMNERAIPQLHLTKQKPTVLRQQFLQPTALNPFGQSEVFLPAPASGISQTATLPPSLYSQPLNAIRSYPPHTSAIGHNTNNGLWTHQNSKYILGQPNSYFNSNADPFILPFYNRNPS</sequence>
<dbReference type="WBParaSite" id="mrna-Wban_02730">
    <property type="protein sequence ID" value="mrna-Wban_02730"/>
    <property type="gene ID" value="Wban_02730"/>
</dbReference>
<accession>A0AAF5PM87</accession>
<reference evidence="2" key="2">
    <citation type="journal article" date="2016" name="Mol. Ecol.">
        <title>Population genomics of the filarial nematode parasite Wuchereria bancrofti from mosquitoes.</title>
        <authorList>
            <person name="Small S.T."/>
            <person name="Reimer L.J."/>
            <person name="Tisch D.J."/>
            <person name="King C.L."/>
            <person name="Christensen B.M."/>
            <person name="Siba P.M."/>
            <person name="Kazura J.W."/>
            <person name="Serre D."/>
            <person name="Zimmerman P.A."/>
        </authorList>
    </citation>
    <scope>NUCLEOTIDE SEQUENCE</scope>
    <source>
        <strain evidence="2">pt0022</strain>
    </source>
</reference>
<dbReference type="AlphaFoldDB" id="A0AAF5PM87"/>
<feature type="chain" id="PRO_5042262513" description="DUF148 domain-containing protein" evidence="1">
    <location>
        <begin position="18"/>
        <end position="489"/>
    </location>
</feature>
<evidence type="ECO:0008006" key="4">
    <source>
        <dbReference type="Google" id="ProtNLM"/>
    </source>
</evidence>